<evidence type="ECO:0000259" key="5">
    <source>
        <dbReference type="PROSITE" id="PS51677"/>
    </source>
</evidence>
<protein>
    <submittedName>
        <fullName evidence="6">Polysaccharide deacetylase family protein</fullName>
    </submittedName>
</protein>
<dbReference type="Proteomes" id="UP000624703">
    <property type="component" value="Unassembled WGS sequence"/>
</dbReference>
<evidence type="ECO:0000256" key="4">
    <source>
        <dbReference type="SAM" id="SignalP"/>
    </source>
</evidence>
<dbReference type="AlphaFoldDB" id="A0A8J7SIT5"/>
<evidence type="ECO:0000256" key="1">
    <source>
        <dbReference type="ARBA" id="ARBA00022723"/>
    </source>
</evidence>
<evidence type="ECO:0000256" key="3">
    <source>
        <dbReference type="SAM" id="MobiDB-lite"/>
    </source>
</evidence>
<keyword evidence="7" id="KW-1185">Reference proteome</keyword>
<dbReference type="GO" id="GO:0046872">
    <property type="term" value="F:metal ion binding"/>
    <property type="evidence" value="ECO:0007669"/>
    <property type="project" value="UniProtKB-KW"/>
</dbReference>
<proteinExistence type="predicted"/>
<name>A0A8J7SIT5_9BACT</name>
<dbReference type="PANTHER" id="PTHR10587:SF133">
    <property type="entry name" value="CHITIN DEACETYLASE 1-RELATED"/>
    <property type="match status" value="1"/>
</dbReference>
<dbReference type="GO" id="GO:0016020">
    <property type="term" value="C:membrane"/>
    <property type="evidence" value="ECO:0007669"/>
    <property type="project" value="TreeGrafter"/>
</dbReference>
<dbReference type="InterPro" id="IPR002509">
    <property type="entry name" value="NODB_dom"/>
</dbReference>
<dbReference type="PROSITE" id="PS51257">
    <property type="entry name" value="PROKAR_LIPOPROTEIN"/>
    <property type="match status" value="1"/>
</dbReference>
<dbReference type="CDD" id="cd10954">
    <property type="entry name" value="CE4_CtAXE_like"/>
    <property type="match status" value="1"/>
</dbReference>
<keyword evidence="2" id="KW-0378">Hydrolase</keyword>
<dbReference type="EMBL" id="JAENIM010000009">
    <property type="protein sequence ID" value="MBK1789775.1"/>
    <property type="molecule type" value="Genomic_DNA"/>
</dbReference>
<evidence type="ECO:0000313" key="6">
    <source>
        <dbReference type="EMBL" id="MBK1789775.1"/>
    </source>
</evidence>
<keyword evidence="4" id="KW-0732">Signal</keyword>
<keyword evidence="1" id="KW-0479">Metal-binding</keyword>
<organism evidence="6 7">
    <name type="scientific">Persicirhabdus sediminis</name>
    <dbReference type="NCBI Taxonomy" id="454144"/>
    <lineage>
        <taxon>Bacteria</taxon>
        <taxon>Pseudomonadati</taxon>
        <taxon>Verrucomicrobiota</taxon>
        <taxon>Verrucomicrobiia</taxon>
        <taxon>Verrucomicrobiales</taxon>
        <taxon>Verrucomicrobiaceae</taxon>
        <taxon>Persicirhabdus</taxon>
    </lineage>
</organism>
<dbReference type="Gene3D" id="3.20.20.370">
    <property type="entry name" value="Glycoside hydrolase/deacetylase"/>
    <property type="match status" value="1"/>
</dbReference>
<dbReference type="InterPro" id="IPR050248">
    <property type="entry name" value="Polysacc_deacetylase_ArnD"/>
</dbReference>
<dbReference type="PROSITE" id="PS51677">
    <property type="entry name" value="NODB"/>
    <property type="match status" value="1"/>
</dbReference>
<feature type="signal peptide" evidence="4">
    <location>
        <begin position="1"/>
        <end position="20"/>
    </location>
</feature>
<dbReference type="InterPro" id="IPR011330">
    <property type="entry name" value="Glyco_hydro/deAcase_b/a-brl"/>
</dbReference>
<accession>A0A8J7SIT5</accession>
<dbReference type="Pfam" id="PF01522">
    <property type="entry name" value="Polysacc_deac_1"/>
    <property type="match status" value="1"/>
</dbReference>
<gene>
    <name evidence="6" type="ORF">JIN82_01260</name>
</gene>
<evidence type="ECO:0000256" key="2">
    <source>
        <dbReference type="ARBA" id="ARBA00022801"/>
    </source>
</evidence>
<dbReference type="GO" id="GO:0005975">
    <property type="term" value="P:carbohydrate metabolic process"/>
    <property type="evidence" value="ECO:0007669"/>
    <property type="project" value="InterPro"/>
</dbReference>
<dbReference type="PANTHER" id="PTHR10587">
    <property type="entry name" value="GLYCOSYL TRANSFERASE-RELATED"/>
    <property type="match status" value="1"/>
</dbReference>
<dbReference type="GO" id="GO:0016810">
    <property type="term" value="F:hydrolase activity, acting on carbon-nitrogen (but not peptide) bonds"/>
    <property type="evidence" value="ECO:0007669"/>
    <property type="project" value="InterPro"/>
</dbReference>
<sequence>MLRKISLILCTALLAVSCGSKDVSSPPVEAEVKSSANSNYSAPRVKGPPERNPDINLSSDLSAASGVTHTRGSSATPYVALTFDDGPHPSLTPRLLDILRDRNVKATFYVVGTNVDAYPQIVRRIVAEGHEIGNHSWKHNNFTKMSADQCRDSLNKCRDSIVKACGVQPRTFRPPYGALRQDQRQWIFNEYGYPTILWSVDPLDWKYRNAYRVENELVNKAHNGAILLAHDIHKTTVDAVPGTIDRLIRKGHTFVTVSQLLAQPSGVAQAAVTP</sequence>
<feature type="chain" id="PRO_5035238642" evidence="4">
    <location>
        <begin position="21"/>
        <end position="274"/>
    </location>
</feature>
<dbReference type="SUPFAM" id="SSF88713">
    <property type="entry name" value="Glycoside hydrolase/deacetylase"/>
    <property type="match status" value="1"/>
</dbReference>
<feature type="region of interest" description="Disordered" evidence="3">
    <location>
        <begin position="21"/>
        <end position="60"/>
    </location>
</feature>
<reference evidence="6" key="1">
    <citation type="submission" date="2021-01" db="EMBL/GenBank/DDBJ databases">
        <title>Modified the classification status of verrucomicrobia.</title>
        <authorList>
            <person name="Feng X."/>
        </authorList>
    </citation>
    <scope>NUCLEOTIDE SEQUENCE</scope>
    <source>
        <strain evidence="6">_KCTC 22039</strain>
    </source>
</reference>
<comment type="caution">
    <text evidence="6">The sequence shown here is derived from an EMBL/GenBank/DDBJ whole genome shotgun (WGS) entry which is preliminary data.</text>
</comment>
<evidence type="ECO:0000313" key="7">
    <source>
        <dbReference type="Proteomes" id="UP000624703"/>
    </source>
</evidence>
<feature type="domain" description="NodB homology" evidence="5">
    <location>
        <begin position="77"/>
        <end position="255"/>
    </location>
</feature>